<protein>
    <recommendedName>
        <fullName evidence="8">Presenilin</fullName>
        <ecNumber evidence="8">3.4.23.-</ecNumber>
    </recommendedName>
</protein>
<keyword evidence="8" id="KW-0645">Protease</keyword>
<dbReference type="GO" id="GO:0007219">
    <property type="term" value="P:Notch signaling pathway"/>
    <property type="evidence" value="ECO:0007669"/>
    <property type="project" value="UniProtKB-KW"/>
</dbReference>
<sequence>MPTSGQDQYDRFSLGISRVLTPVMICMALSVWFVQSLGDPKSCKRLGNGRKIAAIALSPVDDSNSSENDSQYSSRMAGIFIAIFIVLMVVFTFLLVWLYKTGRSKYIVVWLMVAVFLIFAYVGGLYIFDFCRSRCINMDWITICLAVWNFTITGLFAVFGVVPRVINQGYLIVMSSLMAYIFRTLPSWAIWTILAALVVWDLFAVLNPRGPLKMLVEAARERDEPLPALVYDTNPMDIGRDESAQPTIVLNSKKKAKQAKQSKQTNQTAREKPPRRRIVNRRQNDASSASTQQPTETTSETVDESSNRGPRATTNTDSRNNTDRPATSTSIAVSPPGDAGKREDGASSSGNDGTNGTGNDANELINDSTRENQRTQRFRFLLKRGRANVTDATAGDGNGQTTATSQERNAAQENETEELRLGTMGAHLKLGLGDFVFYSILVSQASQSGAMTTVASFVAILAGLCATLFLVTIYKKALPALPISISVGLLFYFLTRFTVQPFIENMVPELLFY</sequence>
<keyword evidence="11" id="KW-1185">Reference proteome</keyword>
<dbReference type="EMBL" id="HG001755">
    <property type="protein sequence ID" value="CDF35977.1"/>
    <property type="molecule type" value="Genomic_DNA"/>
</dbReference>
<dbReference type="AlphaFoldDB" id="R7QBX8"/>
<dbReference type="GO" id="GO:0006509">
    <property type="term" value="P:membrane protein ectodomain proteolysis"/>
    <property type="evidence" value="ECO:0007669"/>
    <property type="project" value="TreeGrafter"/>
</dbReference>
<feature type="transmembrane region" description="Helical" evidence="8">
    <location>
        <begin position="480"/>
        <end position="499"/>
    </location>
</feature>
<name>R7QBX8_CHOCR</name>
<comment type="similarity">
    <text evidence="1 8">Belongs to the peptidase A22A family.</text>
</comment>
<keyword evidence="6 8" id="KW-0333">Golgi apparatus</keyword>
<dbReference type="Gramene" id="CDF35977">
    <property type="protein sequence ID" value="CDF35977"/>
    <property type="gene ID" value="CHC_T00004351001"/>
</dbReference>
<feature type="region of interest" description="Disordered" evidence="9">
    <location>
        <begin position="245"/>
        <end position="373"/>
    </location>
</feature>
<dbReference type="OrthoDB" id="432970at2759"/>
<dbReference type="GO" id="GO:0070765">
    <property type="term" value="C:gamma-secretase complex"/>
    <property type="evidence" value="ECO:0007669"/>
    <property type="project" value="TreeGrafter"/>
</dbReference>
<evidence type="ECO:0000313" key="10">
    <source>
        <dbReference type="EMBL" id="CDF35977.1"/>
    </source>
</evidence>
<evidence type="ECO:0000256" key="2">
    <source>
        <dbReference type="ARBA" id="ARBA00022692"/>
    </source>
</evidence>
<evidence type="ECO:0000256" key="8">
    <source>
        <dbReference type="RuleBase" id="RU361148"/>
    </source>
</evidence>
<feature type="compositionally biased region" description="Polar residues" evidence="9">
    <location>
        <begin position="399"/>
        <end position="412"/>
    </location>
</feature>
<reference evidence="11" key="1">
    <citation type="journal article" date="2013" name="Proc. Natl. Acad. Sci. U.S.A.">
        <title>Genome structure and metabolic features in the red seaweed Chondrus crispus shed light on evolution of the Archaeplastida.</title>
        <authorList>
            <person name="Collen J."/>
            <person name="Porcel B."/>
            <person name="Carre W."/>
            <person name="Ball S.G."/>
            <person name="Chaparro C."/>
            <person name="Tonon T."/>
            <person name="Barbeyron T."/>
            <person name="Michel G."/>
            <person name="Noel B."/>
            <person name="Valentin K."/>
            <person name="Elias M."/>
            <person name="Artiguenave F."/>
            <person name="Arun A."/>
            <person name="Aury J.M."/>
            <person name="Barbosa-Neto J.F."/>
            <person name="Bothwell J.H."/>
            <person name="Bouget F.Y."/>
            <person name="Brillet L."/>
            <person name="Cabello-Hurtado F."/>
            <person name="Capella-Gutierrez S."/>
            <person name="Charrier B."/>
            <person name="Cladiere L."/>
            <person name="Cock J.M."/>
            <person name="Coelho S.M."/>
            <person name="Colleoni C."/>
            <person name="Czjzek M."/>
            <person name="Da Silva C."/>
            <person name="Delage L."/>
            <person name="Denoeud F."/>
            <person name="Deschamps P."/>
            <person name="Dittami S.M."/>
            <person name="Gabaldon T."/>
            <person name="Gachon C.M."/>
            <person name="Groisillier A."/>
            <person name="Herve C."/>
            <person name="Jabbari K."/>
            <person name="Katinka M."/>
            <person name="Kloareg B."/>
            <person name="Kowalczyk N."/>
            <person name="Labadie K."/>
            <person name="Leblanc C."/>
            <person name="Lopez P.J."/>
            <person name="McLachlan D.H."/>
            <person name="Meslet-Cladiere L."/>
            <person name="Moustafa A."/>
            <person name="Nehr Z."/>
            <person name="Nyvall Collen P."/>
            <person name="Panaud O."/>
            <person name="Partensky F."/>
            <person name="Poulain J."/>
            <person name="Rensing S.A."/>
            <person name="Rousvoal S."/>
            <person name="Samson G."/>
            <person name="Symeonidi A."/>
            <person name="Weissenbach J."/>
            <person name="Zambounis A."/>
            <person name="Wincker P."/>
            <person name="Boyen C."/>
        </authorList>
    </citation>
    <scope>NUCLEOTIDE SEQUENCE [LARGE SCALE GENOMIC DNA]</scope>
    <source>
        <strain evidence="11">cv. Stackhouse</strain>
    </source>
</reference>
<evidence type="ECO:0000256" key="7">
    <source>
        <dbReference type="ARBA" id="ARBA00023136"/>
    </source>
</evidence>
<keyword evidence="2 8" id="KW-0812">Transmembrane</keyword>
<feature type="transmembrane region" description="Helical" evidence="8">
    <location>
        <begin position="140"/>
        <end position="158"/>
    </location>
</feature>
<dbReference type="Gene3D" id="1.10.472.100">
    <property type="entry name" value="Presenilin"/>
    <property type="match status" value="1"/>
</dbReference>
<comment type="domain">
    <text evidence="8">The PAL motif is required for normal active site conformation.</text>
</comment>
<dbReference type="GO" id="GO:0016485">
    <property type="term" value="P:protein processing"/>
    <property type="evidence" value="ECO:0007669"/>
    <property type="project" value="InterPro"/>
</dbReference>
<dbReference type="InterPro" id="IPR001108">
    <property type="entry name" value="Peptidase_A22A"/>
</dbReference>
<keyword evidence="3 8" id="KW-0256">Endoplasmic reticulum</keyword>
<feature type="region of interest" description="Disordered" evidence="9">
    <location>
        <begin position="389"/>
        <end position="412"/>
    </location>
</feature>
<dbReference type="GO" id="GO:0042500">
    <property type="term" value="F:aspartic endopeptidase activity, intramembrane cleaving"/>
    <property type="evidence" value="ECO:0007669"/>
    <property type="project" value="InterPro"/>
</dbReference>
<dbReference type="OMA" id="NATCNQQ"/>
<dbReference type="STRING" id="2769.R7QBX8"/>
<dbReference type="Proteomes" id="UP000012073">
    <property type="component" value="Unassembled WGS sequence"/>
</dbReference>
<feature type="transmembrane region" description="Helical" evidence="8">
    <location>
        <begin position="188"/>
        <end position="206"/>
    </location>
</feature>
<dbReference type="PANTHER" id="PTHR10202">
    <property type="entry name" value="PRESENILIN"/>
    <property type="match status" value="1"/>
</dbReference>
<dbReference type="KEGG" id="ccp:CHC_T00004351001"/>
<dbReference type="EC" id="3.4.23.-" evidence="8"/>
<dbReference type="PhylomeDB" id="R7QBX8"/>
<evidence type="ECO:0000256" key="3">
    <source>
        <dbReference type="ARBA" id="ARBA00022824"/>
    </source>
</evidence>
<evidence type="ECO:0000256" key="4">
    <source>
        <dbReference type="ARBA" id="ARBA00022976"/>
    </source>
</evidence>
<feature type="transmembrane region" description="Helical" evidence="8">
    <location>
        <begin position="76"/>
        <end position="99"/>
    </location>
</feature>
<keyword evidence="7 8" id="KW-0472">Membrane</keyword>
<comment type="subunit">
    <text evidence="8">Homodimer.</text>
</comment>
<organism evidence="10 11">
    <name type="scientific">Chondrus crispus</name>
    <name type="common">Carrageen Irish moss</name>
    <name type="synonym">Polymorpha crispa</name>
    <dbReference type="NCBI Taxonomy" id="2769"/>
    <lineage>
        <taxon>Eukaryota</taxon>
        <taxon>Rhodophyta</taxon>
        <taxon>Florideophyceae</taxon>
        <taxon>Rhodymeniophycidae</taxon>
        <taxon>Gigartinales</taxon>
        <taxon>Gigartinaceae</taxon>
        <taxon>Chondrus</taxon>
    </lineage>
</organism>
<comment type="subcellular location">
    <subcellularLocation>
        <location evidence="8">Endoplasmic reticulum membrane</location>
        <topology evidence="8">Multi-pass membrane protein</topology>
    </subcellularLocation>
    <subcellularLocation>
        <location evidence="8">Golgi apparatus membrane</location>
        <topology evidence="8">Multi-pass membrane protein</topology>
    </subcellularLocation>
</comment>
<dbReference type="RefSeq" id="XP_005715796.1">
    <property type="nucleotide sequence ID" value="XM_005715739.1"/>
</dbReference>
<evidence type="ECO:0000256" key="1">
    <source>
        <dbReference type="ARBA" id="ARBA00008604"/>
    </source>
</evidence>
<accession>R7QBX8</accession>
<dbReference type="InterPro" id="IPR006639">
    <property type="entry name" value="Preselin/SPP"/>
</dbReference>
<evidence type="ECO:0000256" key="5">
    <source>
        <dbReference type="ARBA" id="ARBA00022989"/>
    </source>
</evidence>
<feature type="transmembrane region" description="Helical" evidence="8">
    <location>
        <begin position="454"/>
        <end position="474"/>
    </location>
</feature>
<dbReference type="SMART" id="SM00730">
    <property type="entry name" value="PSN"/>
    <property type="match status" value="1"/>
</dbReference>
<feature type="compositionally biased region" description="Low complexity" evidence="9">
    <location>
        <begin position="286"/>
        <end position="300"/>
    </location>
</feature>
<gene>
    <name evidence="10" type="ORF">CHC_T00004351001</name>
</gene>
<dbReference type="GeneID" id="17323513"/>
<dbReference type="InterPro" id="IPR042524">
    <property type="entry name" value="Presenilin_C"/>
</dbReference>
<evidence type="ECO:0000313" key="11">
    <source>
        <dbReference type="Proteomes" id="UP000012073"/>
    </source>
</evidence>
<comment type="function">
    <text evidence="8">Probable subunit of the gamma-secretase complex, an endoprotease complex that catalyzes the intramembrane cleavage of integral membrane proteins such as Notch receptors.</text>
</comment>
<evidence type="ECO:0000256" key="9">
    <source>
        <dbReference type="SAM" id="MobiDB-lite"/>
    </source>
</evidence>
<dbReference type="Pfam" id="PF01080">
    <property type="entry name" value="Presenilin"/>
    <property type="match status" value="1"/>
</dbReference>
<proteinExistence type="inferred from homology"/>
<dbReference type="PRINTS" id="PR01072">
    <property type="entry name" value="PRESENILIN"/>
</dbReference>
<keyword evidence="5 8" id="KW-1133">Transmembrane helix</keyword>
<dbReference type="GO" id="GO:0000139">
    <property type="term" value="C:Golgi membrane"/>
    <property type="evidence" value="ECO:0007669"/>
    <property type="project" value="UniProtKB-SubCell"/>
</dbReference>
<keyword evidence="8" id="KW-0378">Hydrolase</keyword>
<evidence type="ECO:0000256" key="6">
    <source>
        <dbReference type="ARBA" id="ARBA00023034"/>
    </source>
</evidence>
<feature type="transmembrane region" description="Helical" evidence="8">
    <location>
        <begin position="106"/>
        <end position="128"/>
    </location>
</feature>
<feature type="transmembrane region" description="Helical" evidence="8">
    <location>
        <begin position="12"/>
        <end position="34"/>
    </location>
</feature>
<dbReference type="PANTHER" id="PTHR10202:SF13">
    <property type="entry name" value="PRESENILIN HOMOLOG"/>
    <property type="match status" value="1"/>
</dbReference>
<dbReference type="GO" id="GO:0005789">
    <property type="term" value="C:endoplasmic reticulum membrane"/>
    <property type="evidence" value="ECO:0007669"/>
    <property type="project" value="UniProtKB-SubCell"/>
</dbReference>
<feature type="compositionally biased region" description="Low complexity" evidence="9">
    <location>
        <begin position="346"/>
        <end position="362"/>
    </location>
</feature>
<keyword evidence="4 8" id="KW-0914">Notch signaling pathway</keyword>